<proteinExistence type="predicted"/>
<dbReference type="OrthoDB" id="3078369at2"/>
<dbReference type="AlphaFoldDB" id="A0A4R7JWC8"/>
<sequence length="114" mass="12299">MELLTEDADLRCAHDMGRVGIIAGQGWVRVNTRRLLVERDPEGRPIAGCPNAGPTIKPCTATLPVEKGYSSFIRIDGRRVCLDTVTGLTDGTPPGTVKYDVRASGQHLVRQVSA</sequence>
<accession>A0A4R7JWC8</accession>
<keyword evidence="2" id="KW-1185">Reference proteome</keyword>
<organism evidence="1 2">
    <name type="scientific">Halospina denitrificans</name>
    <dbReference type="NCBI Taxonomy" id="332522"/>
    <lineage>
        <taxon>Bacteria</taxon>
        <taxon>Pseudomonadati</taxon>
        <taxon>Pseudomonadota</taxon>
        <taxon>Gammaproteobacteria</taxon>
        <taxon>Halospina</taxon>
    </lineage>
</organism>
<reference evidence="1 2" key="1">
    <citation type="submission" date="2019-03" db="EMBL/GenBank/DDBJ databases">
        <title>Genomic Encyclopedia of Type Strains, Phase IV (KMG-IV): sequencing the most valuable type-strain genomes for metagenomic binning, comparative biology and taxonomic classification.</title>
        <authorList>
            <person name="Goeker M."/>
        </authorList>
    </citation>
    <scope>NUCLEOTIDE SEQUENCE [LARGE SCALE GENOMIC DNA]</scope>
    <source>
        <strain evidence="1 2">DSM 15505</strain>
    </source>
</reference>
<protein>
    <submittedName>
        <fullName evidence="1">Uncharacterized protein</fullName>
    </submittedName>
</protein>
<dbReference type="EMBL" id="SOAX01000003">
    <property type="protein sequence ID" value="TDT41753.1"/>
    <property type="molecule type" value="Genomic_DNA"/>
</dbReference>
<dbReference type="Proteomes" id="UP000295830">
    <property type="component" value="Unassembled WGS sequence"/>
</dbReference>
<gene>
    <name evidence="1" type="ORF">DES49_1855</name>
</gene>
<comment type="caution">
    <text evidence="1">The sequence shown here is derived from an EMBL/GenBank/DDBJ whole genome shotgun (WGS) entry which is preliminary data.</text>
</comment>
<evidence type="ECO:0000313" key="2">
    <source>
        <dbReference type="Proteomes" id="UP000295830"/>
    </source>
</evidence>
<dbReference type="RefSeq" id="WP_133736096.1">
    <property type="nucleotide sequence ID" value="NZ_SOAX01000003.1"/>
</dbReference>
<name>A0A4R7JWC8_9GAMM</name>
<evidence type="ECO:0000313" key="1">
    <source>
        <dbReference type="EMBL" id="TDT41753.1"/>
    </source>
</evidence>